<sequence length="141" mass="15869">MARAIGISRESMRMILREAGLKGHKEVEGHLITEQAKVKWLALCKRLIFASDPQDGCTSIPVFTRASHRRLYFGNVYNAPGYISLNAYAFAEPCTCEGACCGKVVLKEFVRARDDYVYRPPPQPLPPSDVDQQFYVVREDG</sequence>
<comment type="caution">
    <text evidence="1">The sequence shown here is derived from an EMBL/GenBank/DDBJ whole genome shotgun (WGS) entry which is preliminary data.</text>
</comment>
<reference evidence="2" key="1">
    <citation type="journal article" date="2015" name="Nat. Genet.">
        <title>The genome and transcriptome of the zoonotic hookworm Ancylostoma ceylanicum identify infection-specific gene families.</title>
        <authorList>
            <person name="Schwarz E.M."/>
            <person name="Hu Y."/>
            <person name="Antoshechkin I."/>
            <person name="Miller M.M."/>
            <person name="Sternberg P.W."/>
            <person name="Aroian R.V."/>
        </authorList>
    </citation>
    <scope>NUCLEOTIDE SEQUENCE</scope>
    <source>
        <strain evidence="2">HY135</strain>
    </source>
</reference>
<protein>
    <submittedName>
        <fullName evidence="1">Uncharacterized protein</fullName>
    </submittedName>
</protein>
<proteinExistence type="predicted"/>
<organism evidence="1 2">
    <name type="scientific">Ancylostoma ceylanicum</name>
    <dbReference type="NCBI Taxonomy" id="53326"/>
    <lineage>
        <taxon>Eukaryota</taxon>
        <taxon>Metazoa</taxon>
        <taxon>Ecdysozoa</taxon>
        <taxon>Nematoda</taxon>
        <taxon>Chromadorea</taxon>
        <taxon>Rhabditida</taxon>
        <taxon>Rhabditina</taxon>
        <taxon>Rhabditomorpha</taxon>
        <taxon>Strongyloidea</taxon>
        <taxon>Ancylostomatidae</taxon>
        <taxon>Ancylostomatinae</taxon>
        <taxon>Ancylostoma</taxon>
    </lineage>
</organism>
<dbReference type="EMBL" id="JARK01001403">
    <property type="protein sequence ID" value="EYC08242.1"/>
    <property type="molecule type" value="Genomic_DNA"/>
</dbReference>
<evidence type="ECO:0000313" key="2">
    <source>
        <dbReference type="Proteomes" id="UP000024635"/>
    </source>
</evidence>
<dbReference type="AlphaFoldDB" id="A0A016U071"/>
<name>A0A016U071_9BILA</name>
<accession>A0A016U071</accession>
<dbReference type="Proteomes" id="UP000024635">
    <property type="component" value="Unassembled WGS sequence"/>
</dbReference>
<evidence type="ECO:0000313" key="1">
    <source>
        <dbReference type="EMBL" id="EYC08242.1"/>
    </source>
</evidence>
<keyword evidence="2" id="KW-1185">Reference proteome</keyword>
<gene>
    <name evidence="1" type="primary">Acey_s0067.g69</name>
    <name evidence="1" type="ORF">Y032_0067g69</name>
</gene>